<evidence type="ECO:0000313" key="9">
    <source>
        <dbReference type="EMBL" id="QIB73697.1"/>
    </source>
</evidence>
<comment type="subcellular location">
    <subcellularLocation>
        <location evidence="1">Cell membrane</location>
        <topology evidence="1">Multi-pass membrane protein</topology>
    </subcellularLocation>
</comment>
<accession>A0A6C0UEU0</accession>
<dbReference type="Proteomes" id="UP000465846">
    <property type="component" value="Chromosome"/>
</dbReference>
<dbReference type="InterPro" id="IPR025857">
    <property type="entry name" value="MacB_PCD"/>
</dbReference>
<organism evidence="9 10">
    <name type="scientific">Halogeometricum borinquense</name>
    <dbReference type="NCBI Taxonomy" id="60847"/>
    <lineage>
        <taxon>Archaea</taxon>
        <taxon>Methanobacteriati</taxon>
        <taxon>Methanobacteriota</taxon>
        <taxon>Stenosarchaea group</taxon>
        <taxon>Halobacteria</taxon>
        <taxon>Halobacteriales</taxon>
        <taxon>Haloferacaceae</taxon>
        <taxon>Halogeometricum</taxon>
    </lineage>
</organism>
<evidence type="ECO:0000256" key="1">
    <source>
        <dbReference type="ARBA" id="ARBA00004651"/>
    </source>
</evidence>
<keyword evidence="5" id="KW-0472">Membrane</keyword>
<evidence type="ECO:0000313" key="10">
    <source>
        <dbReference type="Proteomes" id="UP000465846"/>
    </source>
</evidence>
<comment type="similarity">
    <text evidence="6">Belongs to the ABC-4 integral membrane protein family.</text>
</comment>
<keyword evidence="3" id="KW-0812">Transmembrane</keyword>
<evidence type="ECO:0000256" key="4">
    <source>
        <dbReference type="ARBA" id="ARBA00022989"/>
    </source>
</evidence>
<dbReference type="PANTHER" id="PTHR30572:SF4">
    <property type="entry name" value="ABC TRANSPORTER PERMEASE YTRF"/>
    <property type="match status" value="1"/>
</dbReference>
<dbReference type="PANTHER" id="PTHR30572">
    <property type="entry name" value="MEMBRANE COMPONENT OF TRANSPORTER-RELATED"/>
    <property type="match status" value="1"/>
</dbReference>
<dbReference type="Pfam" id="PF02687">
    <property type="entry name" value="FtsX"/>
    <property type="match status" value="1"/>
</dbReference>
<dbReference type="InterPro" id="IPR050250">
    <property type="entry name" value="Macrolide_Exporter_MacB"/>
</dbReference>
<dbReference type="Pfam" id="PF12704">
    <property type="entry name" value="MacB_PCD"/>
    <property type="match status" value="1"/>
</dbReference>
<evidence type="ECO:0000259" key="8">
    <source>
        <dbReference type="Pfam" id="PF12704"/>
    </source>
</evidence>
<gene>
    <name evidence="9" type="ORF">G3I44_04990</name>
</gene>
<dbReference type="AlphaFoldDB" id="A0A6C0UEU0"/>
<reference evidence="9 10" key="1">
    <citation type="submission" date="2020-02" db="EMBL/GenBank/DDBJ databases">
        <title>Whole genome sequence of Halogeometricum borinquense strain wsp4.</title>
        <authorList>
            <person name="Verma D.K."/>
            <person name="Gopal K."/>
            <person name="Prasad E.S."/>
        </authorList>
    </citation>
    <scope>NUCLEOTIDE SEQUENCE [LARGE SCALE GENOMIC DNA]</scope>
    <source>
        <strain evidence="10">wsp4</strain>
    </source>
</reference>
<sequence>MSLLERLYRRFPALVMARRNLSRNRLRSALAALGIIIGVLAIASLGMFGTTLRAGATDQLGDIGNGIRISPNAQEGYERLTERDVVDIRRVADDGTVVPVRTRHSELSYGDKKTVSTVYGIDNPGEMYEATDGRAPRRLRRGALVGSRVADQLEIESGNRITVGNQSFRVIGVLEEQDGFSLLNPNGAVMIPVKSFSGYNYGSGYSQVVVQTPSSEAANETAVAVRQELNDREEKVTVFELGSITDGINQFFGILNAFLIGVGSISLVVAGVSILNVMLMSTIERRQEIGVLRAVGVQKLDVVRMILAEAGLLGLVGGFFGAILAVFAGLILNQVVISNPWLTFAPQNLLYIGLAVGFGIVTSVLSGLYPAWKAATERPVEALRK</sequence>
<dbReference type="GO" id="GO:0022857">
    <property type="term" value="F:transmembrane transporter activity"/>
    <property type="evidence" value="ECO:0007669"/>
    <property type="project" value="TreeGrafter"/>
</dbReference>
<feature type="domain" description="MacB-like periplasmic core" evidence="8">
    <location>
        <begin position="28"/>
        <end position="227"/>
    </location>
</feature>
<keyword evidence="4" id="KW-1133">Transmembrane helix</keyword>
<evidence type="ECO:0000256" key="3">
    <source>
        <dbReference type="ARBA" id="ARBA00022692"/>
    </source>
</evidence>
<dbReference type="GO" id="GO:0005886">
    <property type="term" value="C:plasma membrane"/>
    <property type="evidence" value="ECO:0007669"/>
    <property type="project" value="UniProtKB-SubCell"/>
</dbReference>
<dbReference type="GeneID" id="44078733"/>
<name>A0A6C0UEU0_9EURY</name>
<dbReference type="EMBL" id="CP048739">
    <property type="protein sequence ID" value="QIB73697.1"/>
    <property type="molecule type" value="Genomic_DNA"/>
</dbReference>
<feature type="domain" description="ABC3 transporter permease C-terminal" evidence="7">
    <location>
        <begin position="262"/>
        <end position="377"/>
    </location>
</feature>
<evidence type="ECO:0000256" key="5">
    <source>
        <dbReference type="ARBA" id="ARBA00023136"/>
    </source>
</evidence>
<dbReference type="InterPro" id="IPR003838">
    <property type="entry name" value="ABC3_permease_C"/>
</dbReference>
<keyword evidence="2" id="KW-1003">Cell membrane</keyword>
<evidence type="ECO:0000256" key="2">
    <source>
        <dbReference type="ARBA" id="ARBA00022475"/>
    </source>
</evidence>
<evidence type="ECO:0000256" key="6">
    <source>
        <dbReference type="ARBA" id="ARBA00038076"/>
    </source>
</evidence>
<protein>
    <submittedName>
        <fullName evidence="9">ABC transporter permease</fullName>
    </submittedName>
</protein>
<evidence type="ECO:0000259" key="7">
    <source>
        <dbReference type="Pfam" id="PF02687"/>
    </source>
</evidence>
<dbReference type="RefSeq" id="WP_163485718.1">
    <property type="nucleotide sequence ID" value="NZ_CP048739.1"/>
</dbReference>
<proteinExistence type="inferred from homology"/>